<reference evidence="1" key="1">
    <citation type="submission" date="2021-02" db="EMBL/GenBank/DDBJ databases">
        <authorList>
            <person name="Nowell W R."/>
        </authorList>
    </citation>
    <scope>NUCLEOTIDE SEQUENCE</scope>
</reference>
<evidence type="ECO:0000313" key="4">
    <source>
        <dbReference type="EMBL" id="CAF4209916.1"/>
    </source>
</evidence>
<name>A0A815GXB2_9BILA</name>
<dbReference type="AlphaFoldDB" id="A0A815GXB2"/>
<dbReference type="SUPFAM" id="SSF56399">
    <property type="entry name" value="ADP-ribosylation"/>
    <property type="match status" value="1"/>
</dbReference>
<comment type="caution">
    <text evidence="1">The sequence shown here is derived from an EMBL/GenBank/DDBJ whole genome shotgun (WGS) entry which is preliminary data.</text>
</comment>
<evidence type="ECO:0000313" key="3">
    <source>
        <dbReference type="EMBL" id="CAF4207817.1"/>
    </source>
</evidence>
<dbReference type="Proteomes" id="UP000663829">
    <property type="component" value="Unassembled WGS sequence"/>
</dbReference>
<evidence type="ECO:0000313" key="2">
    <source>
        <dbReference type="EMBL" id="CAF1403557.1"/>
    </source>
</evidence>
<accession>A0A815GXB2</accession>
<dbReference type="EMBL" id="CAJNOQ010014549">
    <property type="protein sequence ID" value="CAF1343971.1"/>
    <property type="molecule type" value="Genomic_DNA"/>
</dbReference>
<evidence type="ECO:0000313" key="5">
    <source>
        <dbReference type="Proteomes" id="UP000663829"/>
    </source>
</evidence>
<evidence type="ECO:0000313" key="1">
    <source>
        <dbReference type="EMBL" id="CAF1343971.1"/>
    </source>
</evidence>
<dbReference type="EMBL" id="CAJOBC010060402">
    <property type="protein sequence ID" value="CAF4207817.1"/>
    <property type="molecule type" value="Genomic_DNA"/>
</dbReference>
<dbReference type="EMBL" id="CAJNOK010026471">
    <property type="protein sequence ID" value="CAF1403557.1"/>
    <property type="molecule type" value="Genomic_DNA"/>
</dbReference>
<dbReference type="EMBL" id="CAJOBA010048202">
    <property type="protein sequence ID" value="CAF4209916.1"/>
    <property type="molecule type" value="Genomic_DNA"/>
</dbReference>
<dbReference type="Proteomes" id="UP000677228">
    <property type="component" value="Unassembled WGS sequence"/>
</dbReference>
<sequence length="96" mass="11118">MSGVGIIGRDNYQPLIFDIDIDMKIHSSTILADISSFSQFSDEQEGLFDIRTVYEIQNVDYIDIEKHSICMPATNECVRIAKDYLEFMNEYLKKNL</sequence>
<organism evidence="1 5">
    <name type="scientific">Didymodactylos carnosus</name>
    <dbReference type="NCBI Taxonomy" id="1234261"/>
    <lineage>
        <taxon>Eukaryota</taxon>
        <taxon>Metazoa</taxon>
        <taxon>Spiralia</taxon>
        <taxon>Gnathifera</taxon>
        <taxon>Rotifera</taxon>
        <taxon>Eurotatoria</taxon>
        <taxon>Bdelloidea</taxon>
        <taxon>Philodinida</taxon>
        <taxon>Philodinidae</taxon>
        <taxon>Didymodactylos</taxon>
    </lineage>
</organism>
<gene>
    <name evidence="1" type="ORF">GPM918_LOCUS30575</name>
    <name evidence="2" type="ORF">OVA965_LOCUS33122</name>
    <name evidence="3" type="ORF">SRO942_LOCUS31193</name>
    <name evidence="4" type="ORF">TMI583_LOCUS34001</name>
</gene>
<keyword evidence="5" id="KW-1185">Reference proteome</keyword>
<protein>
    <submittedName>
        <fullName evidence="1">Uncharacterized protein</fullName>
    </submittedName>
</protein>
<dbReference type="Proteomes" id="UP000681722">
    <property type="component" value="Unassembled WGS sequence"/>
</dbReference>
<dbReference type="Proteomes" id="UP000682733">
    <property type="component" value="Unassembled WGS sequence"/>
</dbReference>
<dbReference type="Gene3D" id="3.90.176.10">
    <property type="entry name" value="Toxin ADP-ribosyltransferase, Chain A, domain 1"/>
    <property type="match status" value="1"/>
</dbReference>
<proteinExistence type="predicted"/>